<dbReference type="Proteomes" id="UP000217065">
    <property type="component" value="Unassembled WGS sequence"/>
</dbReference>
<dbReference type="EMBL" id="NOKQ01000134">
    <property type="protein sequence ID" value="OZS79287.1"/>
    <property type="molecule type" value="Genomic_DNA"/>
</dbReference>
<comment type="caution">
    <text evidence="4">The sequence shown here is derived from an EMBL/GenBank/DDBJ whole genome shotgun (WGS) entry which is preliminary data.</text>
</comment>
<dbReference type="GO" id="GO:1990904">
    <property type="term" value="C:ribonucleoprotein complex"/>
    <property type="evidence" value="ECO:0007669"/>
    <property type="project" value="UniProtKB-KW"/>
</dbReference>
<reference evidence="4 5" key="1">
    <citation type="submission" date="2017-07" db="EMBL/GenBank/DDBJ databases">
        <title>Tetzosporium hominis gen.nov. sp.nov.</title>
        <authorList>
            <person name="Tetz G."/>
            <person name="Tetz V."/>
        </authorList>
    </citation>
    <scope>NUCLEOTIDE SEQUENCE [LARGE SCALE GENOMIC DNA]</scope>
    <source>
        <strain evidence="4 5">VT-49</strain>
    </source>
</reference>
<dbReference type="SUPFAM" id="SSF55315">
    <property type="entry name" value="L30e-like"/>
    <property type="match status" value="1"/>
</dbReference>
<evidence type="ECO:0000313" key="5">
    <source>
        <dbReference type="Proteomes" id="UP000217065"/>
    </source>
</evidence>
<sequence length="106" mass="11665">MTLEQQIINLIGLATRARKIVTGEELVVREVRRQQAKLVILANDASANTAKKVTDKCASFNVDLGVFGNRYDLGHATGKEARVVLAIMDYGFAKKLASLINEYNRG</sequence>
<evidence type="ECO:0000256" key="2">
    <source>
        <dbReference type="ARBA" id="ARBA00023274"/>
    </source>
</evidence>
<protein>
    <recommendedName>
        <fullName evidence="3">Ribosomal protein eL8/eL30/eS12/Gadd45 domain-containing protein</fullName>
    </recommendedName>
</protein>
<name>A0A264W8D0_9BACL</name>
<proteinExistence type="predicted"/>
<dbReference type="RefSeq" id="WP_094941667.1">
    <property type="nucleotide sequence ID" value="NZ_NOKQ01000134.1"/>
</dbReference>
<dbReference type="Pfam" id="PF01248">
    <property type="entry name" value="Ribosomal_L7Ae"/>
    <property type="match status" value="1"/>
</dbReference>
<keyword evidence="1" id="KW-0689">Ribosomal protein</keyword>
<dbReference type="InterPro" id="IPR039109">
    <property type="entry name" value="Ribosomal_eL30-like"/>
</dbReference>
<dbReference type="InterPro" id="IPR004038">
    <property type="entry name" value="Ribosomal_eL8/eL30/eS12/Gad45"/>
</dbReference>
<evidence type="ECO:0000256" key="1">
    <source>
        <dbReference type="ARBA" id="ARBA00022980"/>
    </source>
</evidence>
<feature type="domain" description="Ribosomal protein eL8/eL30/eS12/Gadd45" evidence="3">
    <location>
        <begin position="8"/>
        <end position="96"/>
    </location>
</feature>
<dbReference type="OrthoDB" id="9794863at2"/>
<evidence type="ECO:0000313" key="4">
    <source>
        <dbReference type="EMBL" id="OZS79287.1"/>
    </source>
</evidence>
<dbReference type="InterPro" id="IPR029064">
    <property type="entry name" value="Ribosomal_eL30-like_sf"/>
</dbReference>
<dbReference type="PANTHER" id="PTHR11449">
    <property type="entry name" value="RIBOSOMAL PROTEIN L30"/>
    <property type="match status" value="1"/>
</dbReference>
<keyword evidence="5" id="KW-1185">Reference proteome</keyword>
<evidence type="ECO:0000259" key="3">
    <source>
        <dbReference type="Pfam" id="PF01248"/>
    </source>
</evidence>
<dbReference type="GO" id="GO:0005840">
    <property type="term" value="C:ribosome"/>
    <property type="evidence" value="ECO:0007669"/>
    <property type="project" value="UniProtKB-KW"/>
</dbReference>
<dbReference type="AlphaFoldDB" id="A0A264W8D0"/>
<keyword evidence="2" id="KW-0687">Ribonucleoprotein</keyword>
<accession>A0A264W8D0</accession>
<dbReference type="NCBIfam" id="NF005825">
    <property type="entry name" value="PRK07714.1"/>
    <property type="match status" value="1"/>
</dbReference>
<organism evidence="4 5">
    <name type="scientific">Tetzosporium hominis</name>
    <dbReference type="NCBI Taxonomy" id="2020506"/>
    <lineage>
        <taxon>Bacteria</taxon>
        <taxon>Bacillati</taxon>
        <taxon>Bacillota</taxon>
        <taxon>Bacilli</taxon>
        <taxon>Bacillales</taxon>
        <taxon>Caryophanaceae</taxon>
        <taxon>Tetzosporium</taxon>
    </lineage>
</organism>
<dbReference type="GO" id="GO:0003723">
    <property type="term" value="F:RNA binding"/>
    <property type="evidence" value="ECO:0007669"/>
    <property type="project" value="InterPro"/>
</dbReference>
<gene>
    <name evidence="4" type="ORF">CF394_02395</name>
</gene>
<dbReference type="Gene3D" id="3.30.1330.30">
    <property type="match status" value="1"/>
</dbReference>